<comment type="caution">
    <text evidence="1">The sequence shown here is derived from an EMBL/GenBank/DDBJ whole genome shotgun (WGS) entry which is preliminary data.</text>
</comment>
<sequence length="584" mass="65119">MLFDNIVSRLPFALLLCSLTYASAAPASPESDVELTVLNPANFKDTIAKGVWFIEHFSPYCGHCRKFAPTWEQLVAENQKQDDPGIHLAQVNCAVDGDLCKENNVDGYPQLNLYKDGTFVETWGQARDIDKLRDYLTKHAEPAVKKSSTTAPGQAHQLTDDDVLLEATQPEPGKEHNPTGTVLSLDESNFDKIVQEGHVFVKFFAPWCGHCKKLAPIWRQLAVEMRGKLNIAEVDCESNAAICRAQGITGYPMLFYYGQRGHGKTEYTGSRKIENLKSFAEKISGPAVQSITYETFDTEVAKHPALFLLIRPENDAESLRRVLKASRALFGTPPVYAATSPAFYDRFNLKPGSSAVLALKDFDRTSPAGIYHLEASGTVEDLSNWLIRNRLPMSLELDSDTFQDIMFATHKPLVVITAAPETKLSGASDRVRTVAAQWKGRQGSDDVVFTWMNSDKWAKWLKSMYGITADDQAHVVITNHSRLIYHDEDQAGEKIKLSPVSISSALGGALAGTIPYHHSENFVERMARYINEKLVRIEHVVSYHPWGTSVFVIGALAALFIFLRRVLSQEAELADELARKVRRD</sequence>
<reference evidence="1" key="1">
    <citation type="journal article" date="2021" name="Environ. Microbiol.">
        <title>Gene family expansions and transcriptome signatures uncover fungal adaptations to wood decay.</title>
        <authorList>
            <person name="Hage H."/>
            <person name="Miyauchi S."/>
            <person name="Viragh M."/>
            <person name="Drula E."/>
            <person name="Min B."/>
            <person name="Chaduli D."/>
            <person name="Navarro D."/>
            <person name="Favel A."/>
            <person name="Norest M."/>
            <person name="Lesage-Meessen L."/>
            <person name="Balint B."/>
            <person name="Merenyi Z."/>
            <person name="de Eugenio L."/>
            <person name="Morin E."/>
            <person name="Martinez A.T."/>
            <person name="Baldrian P."/>
            <person name="Stursova M."/>
            <person name="Martinez M.J."/>
            <person name="Novotny C."/>
            <person name="Magnuson J.K."/>
            <person name="Spatafora J.W."/>
            <person name="Maurice S."/>
            <person name="Pangilinan J."/>
            <person name="Andreopoulos W."/>
            <person name="LaButti K."/>
            <person name="Hundley H."/>
            <person name="Na H."/>
            <person name="Kuo A."/>
            <person name="Barry K."/>
            <person name="Lipzen A."/>
            <person name="Henrissat B."/>
            <person name="Riley R."/>
            <person name="Ahrendt S."/>
            <person name="Nagy L.G."/>
            <person name="Grigoriev I.V."/>
            <person name="Martin F."/>
            <person name="Rosso M.N."/>
        </authorList>
    </citation>
    <scope>NUCLEOTIDE SEQUENCE</scope>
    <source>
        <strain evidence="1">CBS 384.51</strain>
    </source>
</reference>
<name>A0ACB8TQD5_9APHY</name>
<organism evidence="1 2">
    <name type="scientific">Irpex rosettiformis</name>
    <dbReference type="NCBI Taxonomy" id="378272"/>
    <lineage>
        <taxon>Eukaryota</taxon>
        <taxon>Fungi</taxon>
        <taxon>Dikarya</taxon>
        <taxon>Basidiomycota</taxon>
        <taxon>Agaricomycotina</taxon>
        <taxon>Agaricomycetes</taxon>
        <taxon>Polyporales</taxon>
        <taxon>Irpicaceae</taxon>
        <taxon>Irpex</taxon>
    </lineage>
</organism>
<dbReference type="EMBL" id="MU274946">
    <property type="protein sequence ID" value="KAI0084209.1"/>
    <property type="molecule type" value="Genomic_DNA"/>
</dbReference>
<dbReference type="Proteomes" id="UP001055072">
    <property type="component" value="Unassembled WGS sequence"/>
</dbReference>
<protein>
    <submittedName>
        <fullName evidence="1">Thioredoxin-domain-containing protein</fullName>
    </submittedName>
</protein>
<evidence type="ECO:0000313" key="2">
    <source>
        <dbReference type="Proteomes" id="UP001055072"/>
    </source>
</evidence>
<evidence type="ECO:0000313" key="1">
    <source>
        <dbReference type="EMBL" id="KAI0084209.1"/>
    </source>
</evidence>
<gene>
    <name evidence="1" type="ORF">BDY19DRAFT_898876</name>
</gene>
<proteinExistence type="predicted"/>
<accession>A0ACB8TQD5</accession>
<keyword evidence="2" id="KW-1185">Reference proteome</keyword>